<evidence type="ECO:0000256" key="1">
    <source>
        <dbReference type="ARBA" id="ARBA00004141"/>
    </source>
</evidence>
<reference evidence="8" key="1">
    <citation type="submission" date="2020-07" db="EMBL/GenBank/DDBJ databases">
        <authorList>
            <person name="Lin J."/>
        </authorList>
    </citation>
    <scope>NUCLEOTIDE SEQUENCE</scope>
</reference>
<keyword evidence="4 6" id="KW-1133">Transmembrane helix</keyword>
<feature type="transmembrane region" description="Helical" evidence="6">
    <location>
        <begin position="345"/>
        <end position="366"/>
    </location>
</feature>
<proteinExistence type="inferred from homology"/>
<feature type="transmembrane region" description="Helical" evidence="6">
    <location>
        <begin position="87"/>
        <end position="107"/>
    </location>
</feature>
<gene>
    <name evidence="8" type="ORF">CB5_LOCUS17719</name>
</gene>
<dbReference type="AlphaFoldDB" id="A0A6V7PUZ8"/>
<keyword evidence="5 6" id="KW-0472">Membrane</keyword>
<feature type="transmembrane region" description="Helical" evidence="6">
    <location>
        <begin position="307"/>
        <end position="325"/>
    </location>
</feature>
<feature type="transmembrane region" description="Helical" evidence="6">
    <location>
        <begin position="386"/>
        <end position="408"/>
    </location>
</feature>
<protein>
    <recommendedName>
        <fullName evidence="6">Protein DETOXIFICATION</fullName>
    </recommendedName>
    <alternativeName>
        <fullName evidence="6">Multidrug and toxic compound extrusion protein</fullName>
    </alternativeName>
</protein>
<evidence type="ECO:0000256" key="7">
    <source>
        <dbReference type="SAM" id="MobiDB-lite"/>
    </source>
</evidence>
<evidence type="ECO:0000256" key="6">
    <source>
        <dbReference type="RuleBase" id="RU004914"/>
    </source>
</evidence>
<evidence type="ECO:0000256" key="4">
    <source>
        <dbReference type="ARBA" id="ARBA00022989"/>
    </source>
</evidence>
<keyword evidence="3 6" id="KW-0812">Transmembrane</keyword>
<dbReference type="PANTHER" id="PTHR11206">
    <property type="entry name" value="MULTIDRUG RESISTANCE PROTEIN"/>
    <property type="match status" value="1"/>
</dbReference>
<comment type="subcellular location">
    <subcellularLocation>
        <location evidence="1">Membrane</location>
        <topology evidence="1">Multi-pass membrane protein</topology>
    </subcellularLocation>
</comment>
<dbReference type="InterPro" id="IPR002528">
    <property type="entry name" value="MATE_fam"/>
</dbReference>
<feature type="transmembrane region" description="Helical" evidence="6">
    <location>
        <begin position="236"/>
        <end position="255"/>
    </location>
</feature>
<feature type="transmembrane region" description="Helical" evidence="6">
    <location>
        <begin position="267"/>
        <end position="286"/>
    </location>
</feature>
<dbReference type="NCBIfam" id="TIGR00797">
    <property type="entry name" value="matE"/>
    <property type="match status" value="1"/>
</dbReference>
<evidence type="ECO:0000256" key="3">
    <source>
        <dbReference type="ARBA" id="ARBA00022692"/>
    </source>
</evidence>
<organism evidence="8">
    <name type="scientific">Ananas comosus var. bracteatus</name>
    <name type="common">red pineapple</name>
    <dbReference type="NCBI Taxonomy" id="296719"/>
    <lineage>
        <taxon>Eukaryota</taxon>
        <taxon>Viridiplantae</taxon>
        <taxon>Streptophyta</taxon>
        <taxon>Embryophyta</taxon>
        <taxon>Tracheophyta</taxon>
        <taxon>Spermatophyta</taxon>
        <taxon>Magnoliopsida</taxon>
        <taxon>Liliopsida</taxon>
        <taxon>Poales</taxon>
        <taxon>Bromeliaceae</taxon>
        <taxon>Bromelioideae</taxon>
        <taxon>Ananas</taxon>
    </lineage>
</organism>
<dbReference type="GO" id="GO:0042910">
    <property type="term" value="F:xenobiotic transmembrane transporter activity"/>
    <property type="evidence" value="ECO:0007669"/>
    <property type="project" value="InterPro"/>
</dbReference>
<sequence>MAFGEQPEGKRAGKGMGAKILDNSEILHPISSNLVGERSDGGGGGGAGGGPRRVAGERGGELRAAGAGAGWRRRRQLMMIWEEGKRVGHLAGPMVAMGLTQLLVQVVSNMMVGHLGQLALSSAAIATSLTNVTGFSLLLGLASGLETICGQAYGAEQYHKLAVYTYRSIATLLLACLPISLLWLMMAKILTLLGQDPVISSEAQKYAMWMIPGLFAYAGIQPLMKFLQSQSLILPLFLTSLATLCFHVPLCWVMVFKLGLGNVGASLAISISDWLSVLLLILYVRFSPSCEETRAPLSWEAFRGINEFLRFAVPSALMMCLEWWSFELLILLSGLLPNPELEASVLSICLTCLTTLFTIPMGIGAAASIRVSNELGAGNPERARSVAGVTVFIGLIESVAVSVILLALRRTLGYAYSSEEEVINYVTSMVPLACISVITDGLQGVLSGICRGCGWQHLGAYINLGAFYLFGIPAAVLLGFRMHLGGKGLWIGIICGSTTQTILLAVVTCFTNWEKMANMARERIFDERLTEGSVAA</sequence>
<dbReference type="GO" id="GO:0016020">
    <property type="term" value="C:membrane"/>
    <property type="evidence" value="ECO:0007669"/>
    <property type="project" value="UniProtKB-SubCell"/>
</dbReference>
<feature type="transmembrane region" description="Helical" evidence="6">
    <location>
        <begin position="206"/>
        <end position="224"/>
    </location>
</feature>
<feature type="transmembrane region" description="Helical" evidence="6">
    <location>
        <begin position="163"/>
        <end position="186"/>
    </location>
</feature>
<feature type="transmembrane region" description="Helical" evidence="6">
    <location>
        <begin position="428"/>
        <end position="449"/>
    </location>
</feature>
<evidence type="ECO:0000256" key="2">
    <source>
        <dbReference type="ARBA" id="ARBA00010199"/>
    </source>
</evidence>
<dbReference type="GO" id="GO:0015297">
    <property type="term" value="F:antiporter activity"/>
    <property type="evidence" value="ECO:0007669"/>
    <property type="project" value="InterPro"/>
</dbReference>
<accession>A0A6V7PUZ8</accession>
<dbReference type="InterPro" id="IPR045069">
    <property type="entry name" value="MATE_euk"/>
</dbReference>
<feature type="transmembrane region" description="Helical" evidence="6">
    <location>
        <begin position="119"/>
        <end position="142"/>
    </location>
</feature>
<evidence type="ECO:0000313" key="8">
    <source>
        <dbReference type="EMBL" id="CAD1834508.1"/>
    </source>
</evidence>
<dbReference type="Pfam" id="PF01554">
    <property type="entry name" value="MatE"/>
    <property type="match status" value="2"/>
</dbReference>
<feature type="transmembrane region" description="Helical" evidence="6">
    <location>
        <begin position="461"/>
        <end position="482"/>
    </location>
</feature>
<dbReference type="CDD" id="cd13132">
    <property type="entry name" value="MATE_eukaryotic"/>
    <property type="match status" value="1"/>
</dbReference>
<dbReference type="GO" id="GO:1990961">
    <property type="term" value="P:xenobiotic detoxification by transmembrane export across the plasma membrane"/>
    <property type="evidence" value="ECO:0007669"/>
    <property type="project" value="InterPro"/>
</dbReference>
<feature type="region of interest" description="Disordered" evidence="7">
    <location>
        <begin position="33"/>
        <end position="59"/>
    </location>
</feature>
<comment type="similarity">
    <text evidence="2 6">Belongs to the multi antimicrobial extrusion (MATE) (TC 2.A.66.1) family.</text>
</comment>
<evidence type="ECO:0000256" key="5">
    <source>
        <dbReference type="ARBA" id="ARBA00023136"/>
    </source>
</evidence>
<dbReference type="EMBL" id="LR862152">
    <property type="protein sequence ID" value="CAD1834508.1"/>
    <property type="molecule type" value="Genomic_DNA"/>
</dbReference>
<feature type="compositionally biased region" description="Gly residues" evidence="7">
    <location>
        <begin position="41"/>
        <end position="51"/>
    </location>
</feature>
<feature type="transmembrane region" description="Helical" evidence="6">
    <location>
        <begin position="488"/>
        <end position="513"/>
    </location>
</feature>
<name>A0A6V7PUZ8_ANACO</name>